<proteinExistence type="predicted"/>
<feature type="region of interest" description="Disordered" evidence="1">
    <location>
        <begin position="142"/>
        <end position="251"/>
    </location>
</feature>
<dbReference type="AlphaFoldDB" id="A0A084AUB8"/>
<evidence type="ECO:0000256" key="1">
    <source>
        <dbReference type="SAM" id="MobiDB-lite"/>
    </source>
</evidence>
<dbReference type="HOGENOM" id="CLU_096912_0_0_1"/>
<evidence type="ECO:0000313" key="2">
    <source>
        <dbReference type="EMBL" id="KEY68897.1"/>
    </source>
</evidence>
<feature type="region of interest" description="Disordered" evidence="1">
    <location>
        <begin position="1"/>
        <end position="48"/>
    </location>
</feature>
<feature type="compositionally biased region" description="Basic residues" evidence="1">
    <location>
        <begin position="1"/>
        <end position="11"/>
    </location>
</feature>
<dbReference type="Proteomes" id="UP000028045">
    <property type="component" value="Unassembled WGS sequence"/>
</dbReference>
<protein>
    <submittedName>
        <fullName evidence="2">Uncharacterized protein</fullName>
    </submittedName>
</protein>
<keyword evidence="3" id="KW-1185">Reference proteome</keyword>
<accession>A0A084AUB8</accession>
<feature type="compositionally biased region" description="Pro residues" evidence="1">
    <location>
        <begin position="143"/>
        <end position="160"/>
    </location>
</feature>
<evidence type="ECO:0000313" key="3">
    <source>
        <dbReference type="Proteomes" id="UP000028045"/>
    </source>
</evidence>
<organism evidence="2 3">
    <name type="scientific">Stachybotrys chartarum (strain CBS 109288 / IBT 7711)</name>
    <name type="common">Toxic black mold</name>
    <name type="synonym">Stilbospora chartarum</name>
    <dbReference type="NCBI Taxonomy" id="1280523"/>
    <lineage>
        <taxon>Eukaryota</taxon>
        <taxon>Fungi</taxon>
        <taxon>Dikarya</taxon>
        <taxon>Ascomycota</taxon>
        <taxon>Pezizomycotina</taxon>
        <taxon>Sordariomycetes</taxon>
        <taxon>Hypocreomycetidae</taxon>
        <taxon>Hypocreales</taxon>
        <taxon>Stachybotryaceae</taxon>
        <taxon>Stachybotrys</taxon>
    </lineage>
</organism>
<gene>
    <name evidence="2" type="ORF">S7711_10772</name>
</gene>
<name>A0A084AUB8_STACB</name>
<reference evidence="2 3" key="1">
    <citation type="journal article" date="2014" name="BMC Genomics">
        <title>Comparative genome sequencing reveals chemotype-specific gene clusters in the toxigenic black mold Stachybotrys.</title>
        <authorList>
            <person name="Semeiks J."/>
            <person name="Borek D."/>
            <person name="Otwinowski Z."/>
            <person name="Grishin N.V."/>
        </authorList>
    </citation>
    <scope>NUCLEOTIDE SEQUENCE [LARGE SCALE GENOMIC DNA]</scope>
    <source>
        <strain evidence="3">CBS 109288 / IBT 7711</strain>
    </source>
</reference>
<sequence>MGRGGRKKRGLGRLGREREQRESPGVWVGGWKSPGSGRARRCERIPQPERIWQDAGNSVQSPPGKERWDVATQRAAQSEMRFPCGTALLHSVLLACPGPWLHRSKFFKRAMRPARGATDSYMTPMGRAPGLPKEQTVFWQRPPMAPTHQHPPVPTHPPMTPKSGLRLTTMADRESKRTQLAGCSAQDGKITGSHRLQSSRDLSTVAARPKANDDKSAGLDWSGSLASRDHGDPALHPISDAASHRASVIRR</sequence>
<dbReference type="EMBL" id="KL648556">
    <property type="protein sequence ID" value="KEY68897.1"/>
    <property type="molecule type" value="Genomic_DNA"/>
</dbReference>